<evidence type="ECO:0000256" key="4">
    <source>
        <dbReference type="ARBA" id="ARBA00023088"/>
    </source>
</evidence>
<dbReference type="InterPro" id="IPR026588">
    <property type="entry name" value="Choice_anch_A"/>
</dbReference>
<evidence type="ECO:0000256" key="6">
    <source>
        <dbReference type="SAM" id="Phobius"/>
    </source>
</evidence>
<accession>A0ABP9HCS5</accession>
<evidence type="ECO:0000256" key="5">
    <source>
        <dbReference type="SAM" id="MobiDB-lite"/>
    </source>
</evidence>
<evidence type="ECO:0000256" key="2">
    <source>
        <dbReference type="ARBA" id="ARBA00022525"/>
    </source>
</evidence>
<feature type="compositionally biased region" description="Polar residues" evidence="5">
    <location>
        <begin position="348"/>
        <end position="360"/>
    </location>
</feature>
<keyword evidence="3" id="KW-0732">Signal</keyword>
<keyword evidence="9" id="KW-1185">Reference proteome</keyword>
<dbReference type="EMBL" id="BAABHS010000011">
    <property type="protein sequence ID" value="GAA4967668.1"/>
    <property type="molecule type" value="Genomic_DNA"/>
</dbReference>
<evidence type="ECO:0000259" key="7">
    <source>
        <dbReference type="PROSITE" id="PS50847"/>
    </source>
</evidence>
<evidence type="ECO:0000256" key="3">
    <source>
        <dbReference type="ARBA" id="ARBA00022729"/>
    </source>
</evidence>
<dbReference type="Proteomes" id="UP001500466">
    <property type="component" value="Unassembled WGS sequence"/>
</dbReference>
<keyword evidence="4" id="KW-0572">Peptidoglycan-anchor</keyword>
<keyword evidence="6" id="KW-0472">Membrane</keyword>
<feature type="compositionally biased region" description="Pro residues" evidence="5">
    <location>
        <begin position="373"/>
        <end position="383"/>
    </location>
</feature>
<keyword evidence="1" id="KW-0134">Cell wall</keyword>
<evidence type="ECO:0000313" key="9">
    <source>
        <dbReference type="Proteomes" id="UP001500466"/>
    </source>
</evidence>
<dbReference type="NCBIfam" id="TIGR01167">
    <property type="entry name" value="LPXTG_anchor"/>
    <property type="match status" value="1"/>
</dbReference>
<feature type="region of interest" description="Disordered" evidence="5">
    <location>
        <begin position="345"/>
        <end position="443"/>
    </location>
</feature>
<organism evidence="8 9">
    <name type="scientific">Yinghuangia aomiensis</name>
    <dbReference type="NCBI Taxonomy" id="676205"/>
    <lineage>
        <taxon>Bacteria</taxon>
        <taxon>Bacillati</taxon>
        <taxon>Actinomycetota</taxon>
        <taxon>Actinomycetes</taxon>
        <taxon>Kitasatosporales</taxon>
        <taxon>Streptomycetaceae</taxon>
        <taxon>Yinghuangia</taxon>
    </lineage>
</organism>
<keyword evidence="2" id="KW-0964">Secreted</keyword>
<feature type="compositionally biased region" description="Low complexity" evidence="5">
    <location>
        <begin position="402"/>
        <end position="425"/>
    </location>
</feature>
<keyword evidence="6" id="KW-1133">Transmembrane helix</keyword>
<name>A0ABP9HCS5_9ACTN</name>
<proteinExistence type="predicted"/>
<dbReference type="PROSITE" id="PS50847">
    <property type="entry name" value="GRAM_POS_ANCHORING"/>
    <property type="match status" value="1"/>
</dbReference>
<comment type="caution">
    <text evidence="8">The sequence shown here is derived from an EMBL/GenBank/DDBJ whole genome shotgun (WGS) entry which is preliminary data.</text>
</comment>
<evidence type="ECO:0000256" key="1">
    <source>
        <dbReference type="ARBA" id="ARBA00022512"/>
    </source>
</evidence>
<sequence length="474" mass="46565">MIRLPEALLTFRLVGIKGRTITGTSTAIAMAATLGLCGAGNTFAATANGRSAACPTAGSIPGIGHSPLFTDNNVALFAGGDYTVDGGAAEAEGLLVVKGQATFAKNPGGIYNVGRVGAGSGILPTAGDVMLAVGGDVAIAKGTTVDVGSGLTAGPRYGGSVQVGGNLDVKGELRTNGGASPARMGAAGALGAYNGFDATMARESASLGALRPTGTSVRAGGTVTFTSTAPSVGSIQVFEITAADLDKASTFLFQKIPAGASVLVNVTGNRAVSISPMSVGFNDDRVDVYTSKNFGEAASRILYNFRETPALTLGGGGNFMGSILAPKANADLTASTNGRLYAGGNVKTHGSGNESHNYPWSGSPAFACKPEGPGQPVPPPTEPAKPGQPTQPGQPTPPRPSAPAGSVPPGQPSAPAGSPGATPSESAPPAPDNGGSLAQTGGSGNATTIVAGAAAVALAGGAALFVIARRRRRV</sequence>
<feature type="transmembrane region" description="Helical" evidence="6">
    <location>
        <begin position="449"/>
        <end position="468"/>
    </location>
</feature>
<dbReference type="InterPro" id="IPR019931">
    <property type="entry name" value="LPXTG_anchor"/>
</dbReference>
<dbReference type="NCBIfam" id="TIGR04215">
    <property type="entry name" value="choice_anch_A"/>
    <property type="match status" value="1"/>
</dbReference>
<protein>
    <recommendedName>
        <fullName evidence="7">Gram-positive cocci surface proteins LPxTG domain-containing protein</fullName>
    </recommendedName>
</protein>
<gene>
    <name evidence="8" type="ORF">GCM10023205_35800</name>
</gene>
<reference evidence="9" key="1">
    <citation type="journal article" date="2019" name="Int. J. Syst. Evol. Microbiol.">
        <title>The Global Catalogue of Microorganisms (GCM) 10K type strain sequencing project: providing services to taxonomists for standard genome sequencing and annotation.</title>
        <authorList>
            <consortium name="The Broad Institute Genomics Platform"/>
            <consortium name="The Broad Institute Genome Sequencing Center for Infectious Disease"/>
            <person name="Wu L."/>
            <person name="Ma J."/>
        </authorList>
    </citation>
    <scope>NUCLEOTIDE SEQUENCE [LARGE SCALE GENOMIC DNA]</scope>
    <source>
        <strain evidence="9">JCM 17986</strain>
    </source>
</reference>
<keyword evidence="6" id="KW-0812">Transmembrane</keyword>
<evidence type="ECO:0000313" key="8">
    <source>
        <dbReference type="EMBL" id="GAA4967668.1"/>
    </source>
</evidence>
<dbReference type="Pfam" id="PF20597">
    <property type="entry name" value="pAdhesive_15"/>
    <property type="match status" value="1"/>
</dbReference>
<feature type="compositionally biased region" description="Pro residues" evidence="5">
    <location>
        <begin position="392"/>
        <end position="401"/>
    </location>
</feature>
<feature type="domain" description="Gram-positive cocci surface proteins LPxTG" evidence="7">
    <location>
        <begin position="437"/>
        <end position="474"/>
    </location>
</feature>